<comment type="caution">
    <text evidence="1">The sequence shown here is derived from an EMBL/GenBank/DDBJ whole genome shotgun (WGS) entry which is preliminary data.</text>
</comment>
<accession>X1Q370</accession>
<evidence type="ECO:0000313" key="1">
    <source>
        <dbReference type="EMBL" id="GAI49206.1"/>
    </source>
</evidence>
<proteinExistence type="predicted"/>
<gene>
    <name evidence="1" type="ORF">S06H3_62547</name>
</gene>
<name>X1Q370_9ZZZZ</name>
<dbReference type="AlphaFoldDB" id="X1Q370"/>
<sequence length="102" mass="11694">MQAYEPSKYEILNEILLTEGTNLIRKSIKHPELLDQSTLSVSVNPFNPSDSEYLTRAFLGGPSHMGHFDTEKLETILKKLLQDDYDRHYQTARQNIVSKTSP</sequence>
<organism evidence="1">
    <name type="scientific">marine sediment metagenome</name>
    <dbReference type="NCBI Taxonomy" id="412755"/>
    <lineage>
        <taxon>unclassified sequences</taxon>
        <taxon>metagenomes</taxon>
        <taxon>ecological metagenomes</taxon>
    </lineage>
</organism>
<protein>
    <submittedName>
        <fullName evidence="1">Uncharacterized protein</fullName>
    </submittedName>
</protein>
<reference evidence="1" key="1">
    <citation type="journal article" date="2014" name="Front. Microbiol.">
        <title>High frequency of phylogenetically diverse reductive dehalogenase-homologous genes in deep subseafloor sedimentary metagenomes.</title>
        <authorList>
            <person name="Kawai M."/>
            <person name="Futagami T."/>
            <person name="Toyoda A."/>
            <person name="Takaki Y."/>
            <person name="Nishi S."/>
            <person name="Hori S."/>
            <person name="Arai W."/>
            <person name="Tsubouchi T."/>
            <person name="Morono Y."/>
            <person name="Uchiyama I."/>
            <person name="Ito T."/>
            <person name="Fujiyama A."/>
            <person name="Inagaki F."/>
            <person name="Takami H."/>
        </authorList>
    </citation>
    <scope>NUCLEOTIDE SEQUENCE</scope>
    <source>
        <strain evidence="1">Expedition CK06-06</strain>
    </source>
</reference>
<dbReference type="EMBL" id="BARV01041275">
    <property type="protein sequence ID" value="GAI49206.1"/>
    <property type="molecule type" value="Genomic_DNA"/>
</dbReference>